<evidence type="ECO:0000256" key="4">
    <source>
        <dbReference type="ARBA" id="ARBA00023163"/>
    </source>
</evidence>
<keyword evidence="3 5" id="KW-0238">DNA-binding</keyword>
<protein>
    <recommendedName>
        <fullName evidence="5">Protein BZR1 homolog</fullName>
    </recommendedName>
    <alternativeName>
        <fullName evidence="5">Protein BRASSINAZOLE-RESISTANT 1 homolog</fullName>
    </alternativeName>
</protein>
<keyword evidence="2 5" id="KW-0805">Transcription regulation</keyword>
<comment type="caution">
    <text evidence="7">The sequence shown here is derived from an EMBL/GenBank/DDBJ whole genome shotgun (WGS) entry which is preliminary data.</text>
</comment>
<comment type="function">
    <text evidence="5">Functions in brassinosteroid signaling. May function as transcriptional repressor.</text>
</comment>
<evidence type="ECO:0000256" key="2">
    <source>
        <dbReference type="ARBA" id="ARBA00023015"/>
    </source>
</evidence>
<comment type="similarity">
    <text evidence="1 5">Belongs to the BZR/LAT61 family.</text>
</comment>
<dbReference type="Proteomes" id="UP001054252">
    <property type="component" value="Unassembled WGS sequence"/>
</dbReference>
<dbReference type="GO" id="GO:0003700">
    <property type="term" value="F:DNA-binding transcription factor activity"/>
    <property type="evidence" value="ECO:0007669"/>
    <property type="project" value="UniProtKB-UniRule"/>
</dbReference>
<evidence type="ECO:0000313" key="8">
    <source>
        <dbReference type="Proteomes" id="UP001054252"/>
    </source>
</evidence>
<dbReference type="GO" id="GO:0009742">
    <property type="term" value="P:brassinosteroid mediated signaling pathway"/>
    <property type="evidence" value="ECO:0007669"/>
    <property type="project" value="UniProtKB-UniRule"/>
</dbReference>
<gene>
    <name evidence="7" type="ORF">SLEP1_g532</name>
</gene>
<evidence type="ECO:0000313" key="7">
    <source>
        <dbReference type="EMBL" id="GKU85933.1"/>
    </source>
</evidence>
<evidence type="ECO:0000259" key="6">
    <source>
        <dbReference type="Pfam" id="PF05687"/>
    </source>
</evidence>
<dbReference type="AlphaFoldDB" id="A0AAV5HJL0"/>
<accession>A0AAV5HJL0</accession>
<dbReference type="PANTHER" id="PTHR31506">
    <property type="entry name" value="BES1/BZR1 HOMOLOG PROTEIN 3-RELATED"/>
    <property type="match status" value="1"/>
</dbReference>
<keyword evidence="5" id="KW-1070">Brassinosteroid signaling pathway</keyword>
<keyword evidence="4 5" id="KW-0804">Transcription</keyword>
<comment type="subcellular location">
    <subcellularLocation>
        <location evidence="5">Nucleus</location>
    </subcellularLocation>
</comment>
<dbReference type="InterPro" id="IPR033264">
    <property type="entry name" value="BZR"/>
</dbReference>
<organism evidence="7 8">
    <name type="scientific">Rubroshorea leprosula</name>
    <dbReference type="NCBI Taxonomy" id="152421"/>
    <lineage>
        <taxon>Eukaryota</taxon>
        <taxon>Viridiplantae</taxon>
        <taxon>Streptophyta</taxon>
        <taxon>Embryophyta</taxon>
        <taxon>Tracheophyta</taxon>
        <taxon>Spermatophyta</taxon>
        <taxon>Magnoliopsida</taxon>
        <taxon>eudicotyledons</taxon>
        <taxon>Gunneridae</taxon>
        <taxon>Pentapetalae</taxon>
        <taxon>rosids</taxon>
        <taxon>malvids</taxon>
        <taxon>Malvales</taxon>
        <taxon>Dipterocarpaceae</taxon>
        <taxon>Rubroshorea</taxon>
    </lineage>
</organism>
<keyword evidence="8" id="KW-1185">Reference proteome</keyword>
<dbReference type="PANTHER" id="PTHR31506:SF2">
    <property type="entry name" value="BES1_BZR1 HOMOLOG PROTEIN 3"/>
    <property type="match status" value="1"/>
</dbReference>
<reference evidence="7 8" key="1">
    <citation type="journal article" date="2021" name="Commun. Biol.">
        <title>The genome of Shorea leprosula (Dipterocarpaceae) highlights the ecological relevance of drought in aseasonal tropical rainforests.</title>
        <authorList>
            <person name="Ng K.K.S."/>
            <person name="Kobayashi M.J."/>
            <person name="Fawcett J.A."/>
            <person name="Hatakeyama M."/>
            <person name="Paape T."/>
            <person name="Ng C.H."/>
            <person name="Ang C.C."/>
            <person name="Tnah L.H."/>
            <person name="Lee C.T."/>
            <person name="Nishiyama T."/>
            <person name="Sese J."/>
            <person name="O'Brien M.J."/>
            <person name="Copetti D."/>
            <person name="Mohd Noor M.I."/>
            <person name="Ong R.C."/>
            <person name="Putra M."/>
            <person name="Sireger I.Z."/>
            <person name="Indrioko S."/>
            <person name="Kosugi Y."/>
            <person name="Izuno A."/>
            <person name="Isagi Y."/>
            <person name="Lee S.L."/>
            <person name="Shimizu K.K."/>
        </authorList>
    </citation>
    <scope>NUCLEOTIDE SEQUENCE [LARGE SCALE GENOMIC DNA]</scope>
    <source>
        <strain evidence="7">214</strain>
    </source>
</reference>
<dbReference type="Pfam" id="PF05687">
    <property type="entry name" value="BES1_N"/>
    <property type="match status" value="1"/>
</dbReference>
<name>A0AAV5HJL0_9ROSI</name>
<dbReference type="GO" id="GO:0005634">
    <property type="term" value="C:nucleus"/>
    <property type="evidence" value="ECO:0007669"/>
    <property type="project" value="UniProtKB-SubCell"/>
</dbReference>
<evidence type="ECO:0000256" key="1">
    <source>
        <dbReference type="ARBA" id="ARBA00005909"/>
    </source>
</evidence>
<evidence type="ECO:0000256" key="3">
    <source>
        <dbReference type="ARBA" id="ARBA00023125"/>
    </source>
</evidence>
<sequence>MYKNFKLPKHCDNNEVLKALCNEAGWIVESDGTTYRKVRQGHGCSVHKAKAWDWGAECSSSNRGVGGKGRGTAWDLGAKGMGSGRREQGWCRARLSKAGSWECKAGSWECKADVEVQQQGIWAQQQGIWAQQQGIWAQRVLVREKKREKAKVCGEEEGSGQQKI</sequence>
<dbReference type="GO" id="GO:0003677">
    <property type="term" value="F:DNA binding"/>
    <property type="evidence" value="ECO:0007669"/>
    <property type="project" value="UniProtKB-UniRule"/>
</dbReference>
<proteinExistence type="inferred from homology"/>
<dbReference type="GO" id="GO:0006351">
    <property type="term" value="P:DNA-templated transcription"/>
    <property type="evidence" value="ECO:0007669"/>
    <property type="project" value="InterPro"/>
</dbReference>
<evidence type="ECO:0000256" key="5">
    <source>
        <dbReference type="RuleBase" id="RU369040"/>
    </source>
</evidence>
<feature type="domain" description="BES1/BZR1 plant transcription factor N-terminal" evidence="6">
    <location>
        <begin position="2"/>
        <end position="46"/>
    </location>
</feature>
<dbReference type="InterPro" id="IPR008540">
    <property type="entry name" value="BES1_N"/>
</dbReference>
<dbReference type="EMBL" id="BPVZ01000001">
    <property type="protein sequence ID" value="GKU85933.1"/>
    <property type="molecule type" value="Genomic_DNA"/>
</dbReference>